<reference evidence="5" key="1">
    <citation type="submission" date="2025-08" db="UniProtKB">
        <authorList>
            <consortium name="RefSeq"/>
        </authorList>
    </citation>
    <scope>IDENTIFICATION</scope>
</reference>
<accession>A0A7E5X5J7</accession>
<sequence>MGAKPPDQINLRRPTVKCDICGSKFLNVTALKSHHKFLHLKPEGRRSFKKAVEASKLKKKVVPVSMLKRVAPSQTAKQENKSDVKGGTTLPGKKANEKRAKFECPVCAAIFAVYFSAFRHIQKSHCVDVNGEKVAPNSPDLIKPIRQEYCMTCDRQIRSTDTHVCARPPIPRDFYKCLGCDQLFSSLVLFQQHVKGLHNDGLQNYFFPNKEEFASWKKDLEEQSELNFVRLNSMKSKDVFHCSYQSKNPTAVSHFCPSVIFVRDYKTGIHVSYFKDHCGHVLKPADLEKYSKHSIPSHITDSEDMPLDADDDKQLYTEFKKMVTSVVKDASKVDISTLQDLLGKALEMTMILQSVDLEDHNLPIGNKSLTDEQISSNLESLKSKRKHSPAPKDAKKEMKRVKKDGEEKAENGVFKARSPALNKAKKNDTEKNEDAKPRSLIQSPTSFNDSYKNFVDQNFKNQPDSSTPKPRTNVRKKEVVKTKIGQFKVKPSSLSPKDSSSNESPPKDVPVSPISWKLKPDFKYEVKEQENDCNILILKI</sequence>
<dbReference type="GO" id="GO:0008270">
    <property type="term" value="F:zinc ion binding"/>
    <property type="evidence" value="ECO:0007669"/>
    <property type="project" value="UniProtKB-KW"/>
</dbReference>
<dbReference type="InterPro" id="IPR052797">
    <property type="entry name" value="RegFact_GeneExpr_CellDeath"/>
</dbReference>
<dbReference type="PROSITE" id="PS50157">
    <property type="entry name" value="ZINC_FINGER_C2H2_2"/>
    <property type="match status" value="1"/>
</dbReference>
<feature type="domain" description="C2H2-type" evidence="3">
    <location>
        <begin position="16"/>
        <end position="44"/>
    </location>
</feature>
<evidence type="ECO:0000256" key="1">
    <source>
        <dbReference type="PROSITE-ProRule" id="PRU00042"/>
    </source>
</evidence>
<evidence type="ECO:0000313" key="5">
    <source>
        <dbReference type="RefSeq" id="XP_026748029.1"/>
    </source>
</evidence>
<keyword evidence="4" id="KW-1185">Reference proteome</keyword>
<dbReference type="KEGG" id="tnl:113508998"/>
<evidence type="ECO:0000259" key="3">
    <source>
        <dbReference type="PROSITE" id="PS50157"/>
    </source>
</evidence>
<dbReference type="PANTHER" id="PTHR33936">
    <property type="entry name" value="PROTEIN CBG17840"/>
    <property type="match status" value="1"/>
</dbReference>
<feature type="compositionally biased region" description="Low complexity" evidence="2">
    <location>
        <begin position="488"/>
        <end position="504"/>
    </location>
</feature>
<dbReference type="PROSITE" id="PS00028">
    <property type="entry name" value="ZINC_FINGER_C2H2_1"/>
    <property type="match status" value="3"/>
</dbReference>
<name>A0A7E5X5J7_TRINI</name>
<protein>
    <submittedName>
        <fullName evidence="5">Uncharacterized protein LOC113508998</fullName>
    </submittedName>
</protein>
<keyword evidence="1" id="KW-0862">Zinc</keyword>
<proteinExistence type="predicted"/>
<feature type="compositionally biased region" description="Polar residues" evidence="2">
    <location>
        <begin position="440"/>
        <end position="470"/>
    </location>
</feature>
<dbReference type="RefSeq" id="XP_026748029.1">
    <property type="nucleotide sequence ID" value="XM_026892228.1"/>
</dbReference>
<dbReference type="OrthoDB" id="7483656at2759"/>
<organism evidence="4 5">
    <name type="scientific">Trichoplusia ni</name>
    <name type="common">Cabbage looper</name>
    <dbReference type="NCBI Taxonomy" id="7111"/>
    <lineage>
        <taxon>Eukaryota</taxon>
        <taxon>Metazoa</taxon>
        <taxon>Ecdysozoa</taxon>
        <taxon>Arthropoda</taxon>
        <taxon>Hexapoda</taxon>
        <taxon>Insecta</taxon>
        <taxon>Pterygota</taxon>
        <taxon>Neoptera</taxon>
        <taxon>Endopterygota</taxon>
        <taxon>Lepidoptera</taxon>
        <taxon>Glossata</taxon>
        <taxon>Ditrysia</taxon>
        <taxon>Noctuoidea</taxon>
        <taxon>Noctuidae</taxon>
        <taxon>Plusiinae</taxon>
        <taxon>Trichoplusia</taxon>
    </lineage>
</organism>
<gene>
    <name evidence="5" type="primary">LOC113508998</name>
</gene>
<evidence type="ECO:0000256" key="2">
    <source>
        <dbReference type="SAM" id="MobiDB-lite"/>
    </source>
</evidence>
<keyword evidence="1" id="KW-0863">Zinc-finger</keyword>
<feature type="compositionally biased region" description="Basic and acidic residues" evidence="2">
    <location>
        <begin position="425"/>
        <end position="437"/>
    </location>
</feature>
<dbReference type="GeneID" id="113508998"/>
<evidence type="ECO:0000313" key="4">
    <source>
        <dbReference type="Proteomes" id="UP000322000"/>
    </source>
</evidence>
<dbReference type="InParanoid" id="A0A7E5X5J7"/>
<dbReference type="PANTHER" id="PTHR33936:SF24">
    <property type="entry name" value="C2H2-TYPE DOMAIN-CONTAINING PROTEIN"/>
    <property type="match status" value="1"/>
</dbReference>
<feature type="region of interest" description="Disordered" evidence="2">
    <location>
        <begin position="70"/>
        <end position="92"/>
    </location>
</feature>
<dbReference type="Proteomes" id="UP000322000">
    <property type="component" value="Chromosome 3"/>
</dbReference>
<dbReference type="InterPro" id="IPR013087">
    <property type="entry name" value="Znf_C2H2_type"/>
</dbReference>
<keyword evidence="1" id="KW-0479">Metal-binding</keyword>
<dbReference type="SMART" id="SM00355">
    <property type="entry name" value="ZnF_C2H2"/>
    <property type="match status" value="3"/>
</dbReference>
<dbReference type="AlphaFoldDB" id="A0A7E5X5J7"/>
<feature type="region of interest" description="Disordered" evidence="2">
    <location>
        <begin position="378"/>
        <end position="514"/>
    </location>
</feature>